<dbReference type="EMBL" id="DF820459">
    <property type="protein sequence ID" value="GAK53575.1"/>
    <property type="molecule type" value="Genomic_DNA"/>
</dbReference>
<evidence type="ECO:0000313" key="1">
    <source>
        <dbReference type="EMBL" id="GAK53575.1"/>
    </source>
</evidence>
<reference evidence="1" key="1">
    <citation type="journal article" date="2015" name="PeerJ">
        <title>First genomic representation of candidate bacterial phylum KSB3 points to enhanced environmental sensing as a trigger of wastewater bulking.</title>
        <authorList>
            <person name="Sekiguchi Y."/>
            <person name="Ohashi A."/>
            <person name="Parks D.H."/>
            <person name="Yamauchi T."/>
            <person name="Tyson G.W."/>
            <person name="Hugenholtz P."/>
        </authorList>
    </citation>
    <scope>NUCLEOTIDE SEQUENCE [LARGE SCALE GENOMIC DNA]</scope>
</reference>
<gene>
    <name evidence="1" type="ORF">U14_04841</name>
</gene>
<dbReference type="PANTHER" id="PTHR34817:SF2">
    <property type="entry name" value="NUCLEOTIDYLTRANSFERASE"/>
    <property type="match status" value="1"/>
</dbReference>
<name>A0A0S6W1B0_9BACT</name>
<accession>A0A0S6W1B0</accession>
<dbReference type="STRING" id="1499966.U14_04841"/>
<evidence type="ECO:0000313" key="2">
    <source>
        <dbReference type="Proteomes" id="UP000030700"/>
    </source>
</evidence>
<dbReference type="Pfam" id="PF10127">
    <property type="entry name" value="RlaP"/>
    <property type="match status" value="1"/>
</dbReference>
<dbReference type="AlphaFoldDB" id="A0A0S6W1B0"/>
<sequence length="252" mass="28954">MKETILQKLADIEQQYGVTILYACESGSRAWGFASPDSDYDVRFLYVHPRDAYLAIHDPRDVIEFSDGGVLDISGWDIKKALHLLYKANAPLREWLTSPVVYRCDDAAMPPIFELMRDTFLPAPLCHHYLGMTTKRLMLIEETGEATGKAYLYALRTLFCCQWILRHNSQPPMVFDELLMEFLPDVRNELRQEIDRLLAAKKAGNEKTGIPRSKRLEQYLHAELQAAKTSLPPNLPPLDVERFNQVFQRVLA</sequence>
<keyword evidence="1" id="KW-0808">Transferase</keyword>
<dbReference type="HOGENOM" id="CLU_084690_0_0_0"/>
<keyword evidence="2" id="KW-1185">Reference proteome</keyword>
<dbReference type="Proteomes" id="UP000030700">
    <property type="component" value="Unassembled WGS sequence"/>
</dbReference>
<dbReference type="InterPro" id="IPR018775">
    <property type="entry name" value="RlaP"/>
</dbReference>
<proteinExistence type="predicted"/>
<dbReference type="PANTHER" id="PTHR34817">
    <property type="entry name" value="NUCLEOTIDYLTRANSFERASE"/>
    <property type="match status" value="1"/>
</dbReference>
<protein>
    <submittedName>
        <fullName evidence="1">Nucleotidyltransferase, predicted</fullName>
    </submittedName>
</protein>
<dbReference type="PROSITE" id="PS51257">
    <property type="entry name" value="PROKAR_LIPOPROTEIN"/>
    <property type="match status" value="1"/>
</dbReference>
<dbReference type="GO" id="GO:0016740">
    <property type="term" value="F:transferase activity"/>
    <property type="evidence" value="ECO:0007669"/>
    <property type="project" value="UniProtKB-KW"/>
</dbReference>
<organism evidence="1">
    <name type="scientific">Candidatus Moduliflexus flocculans</name>
    <dbReference type="NCBI Taxonomy" id="1499966"/>
    <lineage>
        <taxon>Bacteria</taxon>
        <taxon>Candidatus Moduliflexota</taxon>
        <taxon>Candidatus Moduliflexia</taxon>
        <taxon>Candidatus Moduliflexales</taxon>
        <taxon>Candidatus Moduliflexaceae</taxon>
    </lineage>
</organism>